<name>A0A4Y9KPQ2_9BRAD</name>
<evidence type="ECO:0000313" key="3">
    <source>
        <dbReference type="Proteomes" id="UP000297700"/>
    </source>
</evidence>
<dbReference type="Proteomes" id="UP000298225">
    <property type="component" value="Unassembled WGS sequence"/>
</dbReference>
<accession>A0A4Y9KPQ2</accession>
<comment type="caution">
    <text evidence="1">The sequence shown here is derived from an EMBL/GenBank/DDBJ whole genome shotgun (WGS) entry which is preliminary data.</text>
</comment>
<keyword evidence="4" id="KW-1185">Reference proteome</keyword>
<sequence>MQPHPLETAFAKHHRAIFPLLLFATLLTWDGLHAQEVLSNTKAVTKEFGSVSTFDIKFASVSDSFIKIYANGHISSQGKDHRLVLRINGHAGNYQSYALMSGHASA</sequence>
<evidence type="ECO:0000313" key="2">
    <source>
        <dbReference type="EMBL" id="TFV67690.1"/>
    </source>
</evidence>
<evidence type="ECO:0000313" key="1">
    <source>
        <dbReference type="EMBL" id="TFV29342.1"/>
    </source>
</evidence>
<gene>
    <name evidence="2" type="ORF">E4K64_38220</name>
    <name evidence="1" type="ORF">E4K66_38440</name>
</gene>
<protein>
    <submittedName>
        <fullName evidence="1">Uncharacterized protein</fullName>
    </submittedName>
</protein>
<evidence type="ECO:0000313" key="4">
    <source>
        <dbReference type="Proteomes" id="UP000298225"/>
    </source>
</evidence>
<organism evidence="1 4">
    <name type="scientific">Bradyrhizobium frederickii</name>
    <dbReference type="NCBI Taxonomy" id="2560054"/>
    <lineage>
        <taxon>Bacteria</taxon>
        <taxon>Pseudomonadati</taxon>
        <taxon>Pseudomonadota</taxon>
        <taxon>Alphaproteobacteria</taxon>
        <taxon>Hyphomicrobiales</taxon>
        <taxon>Nitrobacteraceae</taxon>
        <taxon>Bradyrhizobium</taxon>
    </lineage>
</organism>
<accession>A0A4Y9NIM9</accession>
<reference evidence="2 3" key="2">
    <citation type="submission" date="2019-03" db="EMBL/GenBank/DDBJ databases">
        <title>Bradyrhizobium strains diversity.</title>
        <authorList>
            <person name="Urquiaga M.C.O."/>
            <person name="Hungria M."/>
            <person name="Delamuta J.R.M."/>
            <person name="Klepa M.S."/>
        </authorList>
    </citation>
    <scope>NUCLEOTIDE SEQUENCE [LARGE SCALE GENOMIC DNA]</scope>
    <source>
        <strain evidence="2 3">CNPSo 3426</strain>
    </source>
</reference>
<dbReference type="AlphaFoldDB" id="A0A4Y9KPQ2"/>
<dbReference type="EMBL" id="SPQU01000059">
    <property type="protein sequence ID" value="TFV29342.1"/>
    <property type="molecule type" value="Genomic_DNA"/>
</dbReference>
<reference evidence="1 4" key="1">
    <citation type="submission" date="2019-03" db="EMBL/GenBank/DDBJ databases">
        <title>Bradyrhizobium strains diversity isolated from Chamaecrista fasciculata.</title>
        <authorList>
            <person name="Urquiaga M.C.O."/>
            <person name="Hungria M."/>
            <person name="Delamuta J.R.M."/>
        </authorList>
    </citation>
    <scope>NUCLEOTIDE SEQUENCE [LARGE SCALE GENOMIC DNA]</scope>
    <source>
        <strain evidence="1 4">CNPSo 3424</strain>
    </source>
</reference>
<dbReference type="RefSeq" id="WP_126262115.1">
    <property type="nucleotide sequence ID" value="NZ_SPQS01000055.1"/>
</dbReference>
<proteinExistence type="predicted"/>
<dbReference type="EMBL" id="SPQS01000055">
    <property type="protein sequence ID" value="TFV67690.1"/>
    <property type="molecule type" value="Genomic_DNA"/>
</dbReference>
<dbReference type="Proteomes" id="UP000297700">
    <property type="component" value="Unassembled WGS sequence"/>
</dbReference>